<dbReference type="PANTHER" id="PTHR18945">
    <property type="entry name" value="NEUROTRANSMITTER GATED ION CHANNEL"/>
    <property type="match status" value="1"/>
</dbReference>
<dbReference type="EMBL" id="BTSX01000005">
    <property type="protein sequence ID" value="GMS99968.1"/>
    <property type="molecule type" value="Genomic_DNA"/>
</dbReference>
<dbReference type="InterPro" id="IPR038050">
    <property type="entry name" value="Neuro_actylchol_rec"/>
</dbReference>
<dbReference type="InterPro" id="IPR006201">
    <property type="entry name" value="Neur_channel"/>
</dbReference>
<dbReference type="Proteomes" id="UP001432027">
    <property type="component" value="Unassembled WGS sequence"/>
</dbReference>
<dbReference type="GO" id="GO:0005230">
    <property type="term" value="F:extracellular ligand-gated monoatomic ion channel activity"/>
    <property type="evidence" value="ECO:0007669"/>
    <property type="project" value="InterPro"/>
</dbReference>
<dbReference type="CDD" id="cd18989">
    <property type="entry name" value="LGIC_ECD_cation"/>
    <property type="match status" value="1"/>
</dbReference>
<feature type="transmembrane region" description="Helical" evidence="5">
    <location>
        <begin position="203"/>
        <end position="227"/>
    </location>
</feature>
<evidence type="ECO:0000313" key="7">
    <source>
        <dbReference type="EMBL" id="GMS99968.1"/>
    </source>
</evidence>
<dbReference type="SUPFAM" id="SSF90112">
    <property type="entry name" value="Neurotransmitter-gated ion-channel transmembrane pore"/>
    <property type="match status" value="1"/>
</dbReference>
<evidence type="ECO:0000256" key="3">
    <source>
        <dbReference type="ARBA" id="ARBA00022989"/>
    </source>
</evidence>
<evidence type="ECO:0000259" key="6">
    <source>
        <dbReference type="Pfam" id="PF02931"/>
    </source>
</evidence>
<evidence type="ECO:0000256" key="5">
    <source>
        <dbReference type="SAM" id="Phobius"/>
    </source>
</evidence>
<organism evidence="7 8">
    <name type="scientific">Pristionchus entomophagus</name>
    <dbReference type="NCBI Taxonomy" id="358040"/>
    <lineage>
        <taxon>Eukaryota</taxon>
        <taxon>Metazoa</taxon>
        <taxon>Ecdysozoa</taxon>
        <taxon>Nematoda</taxon>
        <taxon>Chromadorea</taxon>
        <taxon>Rhabditida</taxon>
        <taxon>Rhabditina</taxon>
        <taxon>Diplogasteromorpha</taxon>
        <taxon>Diplogasteroidea</taxon>
        <taxon>Neodiplogasteridae</taxon>
        <taxon>Pristionchus</taxon>
    </lineage>
</organism>
<keyword evidence="4 5" id="KW-0472">Membrane</keyword>
<evidence type="ECO:0000256" key="1">
    <source>
        <dbReference type="ARBA" id="ARBA00004141"/>
    </source>
</evidence>
<reference evidence="7" key="1">
    <citation type="submission" date="2023-10" db="EMBL/GenBank/DDBJ databases">
        <title>Genome assembly of Pristionchus species.</title>
        <authorList>
            <person name="Yoshida K."/>
            <person name="Sommer R.J."/>
        </authorList>
    </citation>
    <scope>NUCLEOTIDE SEQUENCE</scope>
    <source>
        <strain evidence="7">RS0144</strain>
    </source>
</reference>
<name>A0AAV5U0K7_9BILA</name>
<evidence type="ECO:0000313" key="8">
    <source>
        <dbReference type="Proteomes" id="UP001432027"/>
    </source>
</evidence>
<dbReference type="InterPro" id="IPR036734">
    <property type="entry name" value="Neur_chan_lig-bd_sf"/>
</dbReference>
<feature type="transmembrane region" description="Helical" evidence="5">
    <location>
        <begin position="233"/>
        <end position="255"/>
    </location>
</feature>
<dbReference type="SUPFAM" id="SSF63712">
    <property type="entry name" value="Nicotinic receptor ligand binding domain-like"/>
    <property type="match status" value="1"/>
</dbReference>
<dbReference type="Gene3D" id="1.20.58.390">
    <property type="entry name" value="Neurotransmitter-gated ion-channel transmembrane domain"/>
    <property type="match status" value="1"/>
</dbReference>
<dbReference type="InterPro" id="IPR036719">
    <property type="entry name" value="Neuro-gated_channel_TM_sf"/>
</dbReference>
<dbReference type="InterPro" id="IPR006202">
    <property type="entry name" value="Neur_chan_lig-bd"/>
</dbReference>
<keyword evidence="2 5" id="KW-0812">Transmembrane</keyword>
<dbReference type="AlphaFoldDB" id="A0AAV5U0K7"/>
<protein>
    <recommendedName>
        <fullName evidence="6">Neurotransmitter-gated ion-channel ligand-binding domain-containing protein</fullName>
    </recommendedName>
</protein>
<feature type="domain" description="Neurotransmitter-gated ion-channel ligand-binding" evidence="6">
    <location>
        <begin position="4"/>
        <end position="201"/>
    </location>
</feature>
<feature type="non-terminal residue" evidence="7">
    <location>
        <position position="1"/>
    </location>
</feature>
<dbReference type="GO" id="GO:0016020">
    <property type="term" value="C:membrane"/>
    <property type="evidence" value="ECO:0007669"/>
    <property type="project" value="UniProtKB-SubCell"/>
</dbReference>
<sequence length="258" mass="29495">NISDIILKDYVRSLTPSYDGKIRVTLICCFQNQKLQQANQRSITAILSFVMRWKDPRLRWNPADHSNVTEINLPDYVVWLPPFLFYNSVKFKFVQNENARLVRVSERRKGFMIFDLLDLSRWIGVSFFPFDVQNCLLAATTPLLNSDEVVAREGIIGSFVYAFFHGNDEFDINNISLSTGNFTEFGIEKSEIYISIFMTRHSLYYVIVLIVPTALFSFIATAGFFGTNSKECIMNIGFSCLLTISMVLEILSGIVPKS</sequence>
<evidence type="ECO:0000256" key="2">
    <source>
        <dbReference type="ARBA" id="ARBA00022692"/>
    </source>
</evidence>
<dbReference type="Pfam" id="PF02931">
    <property type="entry name" value="Neur_chan_LBD"/>
    <property type="match status" value="1"/>
</dbReference>
<comment type="subcellular location">
    <subcellularLocation>
        <location evidence="1">Membrane</location>
        <topology evidence="1">Multi-pass membrane protein</topology>
    </subcellularLocation>
</comment>
<dbReference type="PRINTS" id="PR00252">
    <property type="entry name" value="NRIONCHANNEL"/>
</dbReference>
<keyword evidence="8" id="KW-1185">Reference proteome</keyword>
<keyword evidence="3 5" id="KW-1133">Transmembrane helix</keyword>
<gene>
    <name evidence="7" type="ORF">PENTCL1PPCAC_22143</name>
</gene>
<evidence type="ECO:0000256" key="4">
    <source>
        <dbReference type="ARBA" id="ARBA00023136"/>
    </source>
</evidence>
<proteinExistence type="predicted"/>
<dbReference type="GO" id="GO:0004888">
    <property type="term" value="F:transmembrane signaling receptor activity"/>
    <property type="evidence" value="ECO:0007669"/>
    <property type="project" value="InterPro"/>
</dbReference>
<comment type="caution">
    <text evidence="7">The sequence shown here is derived from an EMBL/GenBank/DDBJ whole genome shotgun (WGS) entry which is preliminary data.</text>
</comment>
<dbReference type="Gene3D" id="2.70.170.10">
    <property type="entry name" value="Neurotransmitter-gated ion-channel ligand-binding domain"/>
    <property type="match status" value="1"/>
</dbReference>
<feature type="non-terminal residue" evidence="7">
    <location>
        <position position="258"/>
    </location>
</feature>
<accession>A0AAV5U0K7</accession>